<evidence type="ECO:0000256" key="1">
    <source>
        <dbReference type="SAM" id="MobiDB-lite"/>
    </source>
</evidence>
<feature type="region of interest" description="Disordered" evidence="1">
    <location>
        <begin position="1"/>
        <end position="30"/>
    </location>
</feature>
<reference evidence="2 3" key="1">
    <citation type="submission" date="2020-02" db="EMBL/GenBank/DDBJ databases">
        <title>Whole genome shotgun sequence of Streptomyces diastaticus subsp. diastaticus NBRC 13412.</title>
        <authorList>
            <person name="Ichikawa N."/>
            <person name="Komaki H."/>
            <person name="Tamura T."/>
        </authorList>
    </citation>
    <scope>NUCLEOTIDE SEQUENCE [LARGE SCALE GENOMIC DNA]</scope>
    <source>
        <strain evidence="2 3">NBRC 13412</strain>
    </source>
</reference>
<evidence type="ECO:0000313" key="3">
    <source>
        <dbReference type="Proteomes" id="UP000472710"/>
    </source>
</evidence>
<sequence length="112" mass="12120">MCLHADGAEQDQHGHQREGRDQGGERQGVRDGLQGLDEHACLLAGVGWGAVAVRTCRVVPGVRCCRRGCGEDRGRGRALFSGGRKLISGGWAWLWPPEEFVNGVNEIGARSR</sequence>
<dbReference type="Proteomes" id="UP000472710">
    <property type="component" value="Unassembled WGS sequence"/>
</dbReference>
<name>A0ABQ1CXC1_STRDI</name>
<keyword evidence="3" id="KW-1185">Reference proteome</keyword>
<feature type="compositionally biased region" description="Basic and acidic residues" evidence="1">
    <location>
        <begin position="1"/>
        <end position="29"/>
    </location>
</feature>
<proteinExistence type="predicted"/>
<protein>
    <submittedName>
        <fullName evidence="2">Uncharacterized protein</fullName>
    </submittedName>
</protein>
<accession>A0ABQ1CXC1</accession>
<dbReference type="EMBL" id="BLLN01000005">
    <property type="protein sequence ID" value="GFH74967.1"/>
    <property type="molecule type" value="Genomic_DNA"/>
</dbReference>
<gene>
    <name evidence="2" type="ORF">Sdia_57350</name>
</gene>
<comment type="caution">
    <text evidence="2">The sequence shown here is derived from an EMBL/GenBank/DDBJ whole genome shotgun (WGS) entry which is preliminary data.</text>
</comment>
<organism evidence="2 3">
    <name type="scientific">Streptomyces diastaticus subsp. diastaticus</name>
    <dbReference type="NCBI Taxonomy" id="68040"/>
    <lineage>
        <taxon>Bacteria</taxon>
        <taxon>Bacillati</taxon>
        <taxon>Actinomycetota</taxon>
        <taxon>Actinomycetes</taxon>
        <taxon>Kitasatosporales</taxon>
        <taxon>Streptomycetaceae</taxon>
        <taxon>Streptomyces</taxon>
        <taxon>Streptomyces diastaticus group</taxon>
    </lineage>
</organism>
<evidence type="ECO:0000313" key="2">
    <source>
        <dbReference type="EMBL" id="GFH74967.1"/>
    </source>
</evidence>